<evidence type="ECO:0000313" key="1">
    <source>
        <dbReference type="EMBL" id="OCB75360.1"/>
    </source>
</evidence>
<dbReference type="STRING" id="1763534.GCA_001831475_00549"/>
<name>A0A1B9E097_9FLAO</name>
<dbReference type="EMBL" id="LVEP01000029">
    <property type="protein sequence ID" value="OCB75360.1"/>
    <property type="molecule type" value="Genomic_DNA"/>
</dbReference>
<gene>
    <name evidence="1" type="ORF">LPBF_08170</name>
</gene>
<dbReference type="OrthoDB" id="1466062at2"/>
<dbReference type="InterPro" id="IPR025366">
    <property type="entry name" value="DUF4270"/>
</dbReference>
<reference evidence="1 2" key="1">
    <citation type="submission" date="2016-03" db="EMBL/GenBank/DDBJ databases">
        <authorList>
            <person name="Ploux O."/>
        </authorList>
    </citation>
    <scope>NUCLEOTIDE SEQUENCE [LARGE SCALE GENOMIC DNA]</scope>
    <source>
        <strain evidence="1 2">LPB0076</strain>
    </source>
</reference>
<sequence>MFDTSFFKKTLLIASVAFLYSCDKDYNSIGDGLLGDNHFGLEKSSFDVIGYNQKTGPVQSNNLAVNPLGIYDTDGFGSTTANFVTQVALETVNPVIGKNPVIESVVLTIPYFSTLKSTDTNGDSTYTLDSIYGPDNAKLKLSVFESGYFIRNLDPDTGLKESQKYYTDQNAMFEAVKASMRLNNSLDVGQNDLFRFSADQYRYTEMVDGKETIKREAPAVRLDLDKGFFKTKIMDAVASNKLVSNDVFKDYFRGLYFKVEKSGANPSGLAMLDFKKAKITINYKEDTSDTDPTRVAKTIVLKLIGNTVSLREHTSNAVYANAISSAAVNTVLGDEKLYLKGGDGSLAILELFGKDLYGVDGKTGAPNGVADQLDLIRANKWLINEASLVVRLDATASANDKKANRVYLYDFNNNKPVSDYFYDNSTAAGNGKSAKFLFGGILNQQNPADSYYKISLTNHIRSLVKNTDSTNVKLGLAITESIAVATSNSLKTPTTKISKVPTASVMSPQGAIVHGSRAVDPKNKLKLEIYYTKSN</sequence>
<dbReference type="AlphaFoldDB" id="A0A1B9E097"/>
<organism evidence="1 2">
    <name type="scientific">Flavobacterium crassostreae</name>
    <dbReference type="NCBI Taxonomy" id="1763534"/>
    <lineage>
        <taxon>Bacteria</taxon>
        <taxon>Pseudomonadati</taxon>
        <taxon>Bacteroidota</taxon>
        <taxon>Flavobacteriia</taxon>
        <taxon>Flavobacteriales</taxon>
        <taxon>Flavobacteriaceae</taxon>
        <taxon>Flavobacterium</taxon>
    </lineage>
</organism>
<accession>A0A1B9E097</accession>
<keyword evidence="2" id="KW-1185">Reference proteome</keyword>
<evidence type="ECO:0000313" key="2">
    <source>
        <dbReference type="Proteomes" id="UP000093510"/>
    </source>
</evidence>
<dbReference type="RefSeq" id="WP_066334903.1">
    <property type="nucleotide sequence ID" value="NZ_CP017688.1"/>
</dbReference>
<comment type="caution">
    <text evidence="1">The sequence shown here is derived from an EMBL/GenBank/DDBJ whole genome shotgun (WGS) entry which is preliminary data.</text>
</comment>
<protein>
    <recommendedName>
        <fullName evidence="3">DUF4270 domain-containing protein</fullName>
    </recommendedName>
</protein>
<evidence type="ECO:0008006" key="3">
    <source>
        <dbReference type="Google" id="ProtNLM"/>
    </source>
</evidence>
<dbReference type="Proteomes" id="UP000093510">
    <property type="component" value="Unassembled WGS sequence"/>
</dbReference>
<proteinExistence type="predicted"/>
<dbReference type="Pfam" id="PF14092">
    <property type="entry name" value="DUF4270"/>
    <property type="match status" value="1"/>
</dbReference>